<proteinExistence type="predicted"/>
<dbReference type="OrthoDB" id="344345at2759"/>
<dbReference type="Proteomes" id="UP000504607">
    <property type="component" value="Unplaced"/>
</dbReference>
<organism evidence="1 2">
    <name type="scientific">Elaeis guineensis var. tenera</name>
    <name type="common">Oil palm</name>
    <dbReference type="NCBI Taxonomy" id="51953"/>
    <lineage>
        <taxon>Eukaryota</taxon>
        <taxon>Viridiplantae</taxon>
        <taxon>Streptophyta</taxon>
        <taxon>Embryophyta</taxon>
        <taxon>Tracheophyta</taxon>
        <taxon>Spermatophyta</taxon>
        <taxon>Magnoliopsida</taxon>
        <taxon>Liliopsida</taxon>
        <taxon>Arecaceae</taxon>
        <taxon>Arecoideae</taxon>
        <taxon>Cocoseae</taxon>
        <taxon>Elaeidinae</taxon>
        <taxon>Elaeis</taxon>
    </lineage>
</organism>
<accession>A0A6I9QJ55</accession>
<sequence length="103" mass="12076">MPIQEIFRPISASPALSLPRTLSLFHLSKNLSADTDFIKSRKISVSSRWATLMWLMLRLLLMLLFEFLNNQLSSLMWIDEKANEFSTWIQRLANWTVSGFWLN</sequence>
<keyword evidence="1" id="KW-1185">Reference proteome</keyword>
<protein>
    <submittedName>
        <fullName evidence="2">Uncharacterized protein LOC105035383</fullName>
    </submittedName>
</protein>
<evidence type="ECO:0000313" key="1">
    <source>
        <dbReference type="Proteomes" id="UP000504607"/>
    </source>
</evidence>
<dbReference type="InParanoid" id="A0A6I9QJ55"/>
<reference evidence="2" key="1">
    <citation type="submission" date="2025-08" db="UniProtKB">
        <authorList>
            <consortium name="RefSeq"/>
        </authorList>
    </citation>
    <scope>IDENTIFICATION</scope>
</reference>
<gene>
    <name evidence="2" type="primary">LOC105035383</name>
</gene>
<dbReference type="RefSeq" id="XP_010909233.1">
    <property type="nucleotide sequence ID" value="XM_010910931.3"/>
</dbReference>
<evidence type="ECO:0000313" key="2">
    <source>
        <dbReference type="RefSeq" id="XP_010909233.1"/>
    </source>
</evidence>
<name>A0A6I9QJ55_ELAGV</name>
<dbReference type="AlphaFoldDB" id="A0A6I9QJ55"/>